<keyword evidence="5 7" id="KW-1133">Transmembrane helix</keyword>
<dbReference type="PANTHER" id="PTHR30576">
    <property type="entry name" value="COLANIC BIOSYNTHESIS UDP-GLUCOSE LIPID CARRIER TRANSFERASE"/>
    <property type="match status" value="1"/>
</dbReference>
<accession>A0ABW2UZ56</accession>
<evidence type="ECO:0000256" key="7">
    <source>
        <dbReference type="SAM" id="Phobius"/>
    </source>
</evidence>
<organism evidence="9 10">
    <name type="scientific">Paenibacillus thermoaerophilus</name>
    <dbReference type="NCBI Taxonomy" id="1215385"/>
    <lineage>
        <taxon>Bacteria</taxon>
        <taxon>Bacillati</taxon>
        <taxon>Bacillota</taxon>
        <taxon>Bacilli</taxon>
        <taxon>Bacillales</taxon>
        <taxon>Paenibacillaceae</taxon>
        <taxon>Paenibacillus</taxon>
    </lineage>
</organism>
<dbReference type="Pfam" id="PF13727">
    <property type="entry name" value="CoA_binding_3"/>
    <property type="match status" value="1"/>
</dbReference>
<feature type="transmembrane region" description="Helical" evidence="7">
    <location>
        <begin position="121"/>
        <end position="142"/>
    </location>
</feature>
<feature type="domain" description="Bacterial sugar transferase" evidence="8">
    <location>
        <begin position="307"/>
        <end position="495"/>
    </location>
</feature>
<sequence length="500" mass="57272">MSTQVQIDPSMKAKLRIAEDIVTYKRKRYRIEMGLNLSLIALEYLLYLVCFLALFQYRVLPQYGELDWNDPIGSLLQVPILQEYGLLLAVIFTVYTGILYQRGLFRWNRDIKLVDDTITSGKAVAVSFLIALGFVFFLQTGIVYSRLLILLLAFSMTGSFFVSRTLRLGVMMLLKKYKYYNKNILVVGAGRIGEQIKNRINASLTNGSRFVGFLDDFKSGPDILGKIPQIEQIVRQHQIHEIYITIPSAKNAINQMIASVRKYDVEIKIIPELFELVTSSVSFDQVYDYPCIDIVRTPLRGLNWFMKRCADFFLSALGLLIVSPIMLAIAVWIKLDSPGPVIIKQKRIGKNGAPFHMFKFRSMVADAEALKASLASLNEAQGPVFKIKKDPRVTRVGRIIRKYSLDELPQLFNVLLGQMSLVGPRPPLPNEVELYSDYQWRRFDVRPGITGLWQVSGRSDLPFEEWVRLDIYYIEHWSLRLEFKILLKTIPVVLKGEGAY</sequence>
<reference evidence="10" key="1">
    <citation type="journal article" date="2019" name="Int. J. Syst. Evol. Microbiol.">
        <title>The Global Catalogue of Microorganisms (GCM) 10K type strain sequencing project: providing services to taxonomists for standard genome sequencing and annotation.</title>
        <authorList>
            <consortium name="The Broad Institute Genomics Platform"/>
            <consortium name="The Broad Institute Genome Sequencing Center for Infectious Disease"/>
            <person name="Wu L."/>
            <person name="Ma J."/>
        </authorList>
    </citation>
    <scope>NUCLEOTIDE SEQUENCE [LARGE SCALE GENOMIC DNA]</scope>
    <source>
        <strain evidence="10">JCM 18657</strain>
    </source>
</reference>
<protein>
    <submittedName>
        <fullName evidence="9">Sugar transferase</fullName>
        <ecNumber evidence="9">2.7.8.-</ecNumber>
    </submittedName>
</protein>
<dbReference type="InterPro" id="IPR003362">
    <property type="entry name" value="Bact_transf"/>
</dbReference>
<evidence type="ECO:0000256" key="6">
    <source>
        <dbReference type="ARBA" id="ARBA00023136"/>
    </source>
</evidence>
<dbReference type="InterPro" id="IPR017475">
    <property type="entry name" value="EPS_sugar_tfrase"/>
</dbReference>
<dbReference type="Pfam" id="PF02397">
    <property type="entry name" value="Bac_transf"/>
    <property type="match status" value="1"/>
</dbReference>
<evidence type="ECO:0000256" key="5">
    <source>
        <dbReference type="ARBA" id="ARBA00022989"/>
    </source>
</evidence>
<keyword evidence="4 7" id="KW-0812">Transmembrane</keyword>
<feature type="transmembrane region" description="Helical" evidence="7">
    <location>
        <begin position="312"/>
        <end position="333"/>
    </location>
</feature>
<evidence type="ECO:0000256" key="4">
    <source>
        <dbReference type="ARBA" id="ARBA00022692"/>
    </source>
</evidence>
<dbReference type="Gene3D" id="3.40.50.720">
    <property type="entry name" value="NAD(P)-binding Rossmann-like Domain"/>
    <property type="match status" value="1"/>
</dbReference>
<dbReference type="GO" id="GO:0016740">
    <property type="term" value="F:transferase activity"/>
    <property type="evidence" value="ECO:0007669"/>
    <property type="project" value="UniProtKB-KW"/>
</dbReference>
<dbReference type="Proteomes" id="UP001596528">
    <property type="component" value="Unassembled WGS sequence"/>
</dbReference>
<evidence type="ECO:0000313" key="10">
    <source>
        <dbReference type="Proteomes" id="UP001596528"/>
    </source>
</evidence>
<keyword evidence="10" id="KW-1185">Reference proteome</keyword>
<dbReference type="PANTHER" id="PTHR30576:SF0">
    <property type="entry name" value="UNDECAPRENYL-PHOSPHATE N-ACETYLGALACTOSAMINYL 1-PHOSPHATE TRANSFERASE-RELATED"/>
    <property type="match status" value="1"/>
</dbReference>
<dbReference type="RefSeq" id="WP_138788922.1">
    <property type="nucleotide sequence ID" value="NZ_JBHTGQ010000010.1"/>
</dbReference>
<comment type="similarity">
    <text evidence="2">Belongs to the bacterial sugar transferase family.</text>
</comment>
<feature type="transmembrane region" description="Helical" evidence="7">
    <location>
        <begin position="148"/>
        <end position="166"/>
    </location>
</feature>
<evidence type="ECO:0000256" key="3">
    <source>
        <dbReference type="ARBA" id="ARBA00022679"/>
    </source>
</evidence>
<dbReference type="NCBIfam" id="TIGR03025">
    <property type="entry name" value="EPS_sugtrans"/>
    <property type="match status" value="1"/>
</dbReference>
<keyword evidence="6 7" id="KW-0472">Membrane</keyword>
<dbReference type="SUPFAM" id="SSF51735">
    <property type="entry name" value="NAD(P)-binding Rossmann-fold domains"/>
    <property type="match status" value="1"/>
</dbReference>
<comment type="caution">
    <text evidence="9">The sequence shown here is derived from an EMBL/GenBank/DDBJ whole genome shotgun (WGS) entry which is preliminary data.</text>
</comment>
<feature type="transmembrane region" description="Helical" evidence="7">
    <location>
        <begin position="35"/>
        <end position="60"/>
    </location>
</feature>
<keyword evidence="3 9" id="KW-0808">Transferase</keyword>
<evidence type="ECO:0000313" key="9">
    <source>
        <dbReference type="EMBL" id="MFC7749164.1"/>
    </source>
</evidence>
<dbReference type="InterPro" id="IPR036291">
    <property type="entry name" value="NAD(P)-bd_dom_sf"/>
</dbReference>
<proteinExistence type="inferred from homology"/>
<evidence type="ECO:0000256" key="1">
    <source>
        <dbReference type="ARBA" id="ARBA00004141"/>
    </source>
</evidence>
<dbReference type="EMBL" id="JBHTGQ010000010">
    <property type="protein sequence ID" value="MFC7749164.1"/>
    <property type="molecule type" value="Genomic_DNA"/>
</dbReference>
<comment type="subcellular location">
    <subcellularLocation>
        <location evidence="1">Membrane</location>
        <topology evidence="1">Multi-pass membrane protein</topology>
    </subcellularLocation>
</comment>
<gene>
    <name evidence="9" type="ORF">ACFQWB_04285</name>
</gene>
<evidence type="ECO:0000259" key="8">
    <source>
        <dbReference type="Pfam" id="PF02397"/>
    </source>
</evidence>
<evidence type="ECO:0000256" key="2">
    <source>
        <dbReference type="ARBA" id="ARBA00006464"/>
    </source>
</evidence>
<name>A0ABW2UZ56_9BACL</name>
<feature type="transmembrane region" description="Helical" evidence="7">
    <location>
        <begin position="80"/>
        <end position="100"/>
    </location>
</feature>
<dbReference type="EC" id="2.7.8.-" evidence="9"/>